<feature type="chain" id="PRO_5009308619" evidence="1">
    <location>
        <begin position="21"/>
        <end position="165"/>
    </location>
</feature>
<protein>
    <submittedName>
        <fullName evidence="3">Activin_recp domain-containing protein</fullName>
    </submittedName>
</protein>
<reference evidence="3" key="1">
    <citation type="submission" date="2016-11" db="UniProtKB">
        <authorList>
            <consortium name="WormBaseParasite"/>
        </authorList>
    </citation>
    <scope>IDENTIFICATION</scope>
</reference>
<dbReference type="AlphaFoldDB" id="A0A1I7UAI9"/>
<keyword evidence="2" id="KW-1185">Reference proteome</keyword>
<evidence type="ECO:0000313" key="2">
    <source>
        <dbReference type="Proteomes" id="UP000095282"/>
    </source>
</evidence>
<accession>A0A1I7UAI9</accession>
<feature type="signal peptide" evidence="1">
    <location>
        <begin position="1"/>
        <end position="20"/>
    </location>
</feature>
<keyword evidence="1" id="KW-0732">Signal</keyword>
<evidence type="ECO:0000256" key="1">
    <source>
        <dbReference type="SAM" id="SignalP"/>
    </source>
</evidence>
<organism evidence="2 3">
    <name type="scientific">Caenorhabditis tropicalis</name>
    <dbReference type="NCBI Taxonomy" id="1561998"/>
    <lineage>
        <taxon>Eukaryota</taxon>
        <taxon>Metazoa</taxon>
        <taxon>Ecdysozoa</taxon>
        <taxon>Nematoda</taxon>
        <taxon>Chromadorea</taxon>
        <taxon>Rhabditida</taxon>
        <taxon>Rhabditina</taxon>
        <taxon>Rhabditomorpha</taxon>
        <taxon>Rhabditoidea</taxon>
        <taxon>Rhabditidae</taxon>
        <taxon>Peloderinae</taxon>
        <taxon>Caenorhabditis</taxon>
    </lineage>
</organism>
<dbReference type="WBParaSite" id="Csp11.Scaffold629.g16525.t1">
    <property type="protein sequence ID" value="Csp11.Scaffold629.g16525.t1"/>
    <property type="gene ID" value="Csp11.Scaffold629.g16525"/>
</dbReference>
<dbReference type="Proteomes" id="UP000095282">
    <property type="component" value="Unplaced"/>
</dbReference>
<evidence type="ECO:0000313" key="3">
    <source>
        <dbReference type="WBParaSite" id="Csp11.Scaffold629.g16525.t1"/>
    </source>
</evidence>
<proteinExistence type="predicted"/>
<sequence>MMMKILSIFIVLLVLNGLYSSESKDNDEWTNLFDPKTQNITEKTELIIKKIARDRQGRPFQVCGITSESGEIFQRCYQPEYDVLPICITQYDTTSKYIKQQCSSMEKERILAECNADCELSSNKKKTSFRCCCYQPKCNSREKLIFPVSAQLSNNESASWQGLLH</sequence>
<name>A0A1I7UAI9_9PELO</name>